<feature type="compositionally biased region" description="Polar residues" evidence="3">
    <location>
        <begin position="266"/>
        <end position="285"/>
    </location>
</feature>
<sequence length="321" mass="35644">MVFELLYGDDTQWMENFLTETKNKEVEVSGWSENKRTLVYIKPINAPIGPKQTKCTVTEEIEHKDFDKYVSVVATVSTPDVPNGTYFNPKTRTCLMHAGDGKTRMIVTCGITWHKSSWFKGQIERSTLDGSIEAAKDTENAIKRHLVDNPTNITATKSSETKKRKKVKKSSPKSSKHEKHESAHKNAAQVSAETQPTSKPLIDLNSLTSSTVIVLSIMAILLISNIISWYQIHTITQQIRSAGISKLHEIPTPQIPKLAISDPESEVSTVDFSDPESSSKTSAPSLQSIGTQLQFVGELLGNIDSEVKRMVTLNEQKNSMV</sequence>
<feature type="region of interest" description="Disordered" evidence="3">
    <location>
        <begin position="263"/>
        <end position="285"/>
    </location>
</feature>
<feature type="compositionally biased region" description="Basic residues" evidence="3">
    <location>
        <begin position="162"/>
        <end position="177"/>
    </location>
</feature>
<dbReference type="InterPro" id="IPR051482">
    <property type="entry name" value="Cholesterol_transport"/>
</dbReference>
<proteinExistence type="predicted"/>
<evidence type="ECO:0000259" key="5">
    <source>
        <dbReference type="PROSITE" id="PS51778"/>
    </source>
</evidence>
<evidence type="ECO:0000313" key="6">
    <source>
        <dbReference type="EMBL" id="KAK9674628.1"/>
    </source>
</evidence>
<comment type="subcellular location">
    <subcellularLocation>
        <location evidence="1">Membrane</location>
    </subcellularLocation>
</comment>
<feature type="region of interest" description="Disordered" evidence="3">
    <location>
        <begin position="148"/>
        <end position="196"/>
    </location>
</feature>
<comment type="caution">
    <text evidence="6">The sequence shown here is derived from an EMBL/GenBank/DDBJ whole genome shotgun (WGS) entry which is preliminary data.</text>
</comment>
<keyword evidence="4" id="KW-1133">Transmembrane helix</keyword>
<reference evidence="6 7" key="1">
    <citation type="submission" date="2023-04" db="EMBL/GenBank/DDBJ databases">
        <title>Genome of Basidiobolus ranarum AG-B5.</title>
        <authorList>
            <person name="Stajich J.E."/>
            <person name="Carter-House D."/>
            <person name="Gryganskyi A."/>
        </authorList>
    </citation>
    <scope>NUCLEOTIDE SEQUENCE [LARGE SCALE GENOMIC DNA]</scope>
    <source>
        <strain evidence="6 7">AG-B5</strain>
    </source>
</reference>
<dbReference type="Pfam" id="PF16016">
    <property type="entry name" value="VASt"/>
    <property type="match status" value="1"/>
</dbReference>
<dbReference type="PANTHER" id="PTHR23319:SF4">
    <property type="entry name" value="GRAM DOMAIN CONTAINING 1B, ISOFORM E"/>
    <property type="match status" value="1"/>
</dbReference>
<evidence type="ECO:0000256" key="4">
    <source>
        <dbReference type="SAM" id="Phobius"/>
    </source>
</evidence>
<dbReference type="EMBL" id="JASJQH010010200">
    <property type="protein sequence ID" value="KAK9674628.1"/>
    <property type="molecule type" value="Genomic_DNA"/>
</dbReference>
<name>A0ABR2VLK7_9FUNG</name>
<feature type="domain" description="VASt" evidence="5">
    <location>
        <begin position="1"/>
        <end position="150"/>
    </location>
</feature>
<evidence type="ECO:0000256" key="2">
    <source>
        <dbReference type="ARBA" id="ARBA00023136"/>
    </source>
</evidence>
<accession>A0ABR2VLK7</accession>
<dbReference type="PANTHER" id="PTHR23319">
    <property type="entry name" value="GRAM DOMAIN CONTAINING 1B, ISOFORM E"/>
    <property type="match status" value="1"/>
</dbReference>
<feature type="transmembrane region" description="Helical" evidence="4">
    <location>
        <begin position="207"/>
        <end position="230"/>
    </location>
</feature>
<gene>
    <name evidence="6" type="ORF">K7432_017082</name>
</gene>
<evidence type="ECO:0000256" key="3">
    <source>
        <dbReference type="SAM" id="MobiDB-lite"/>
    </source>
</evidence>
<keyword evidence="7" id="KW-1185">Reference proteome</keyword>
<dbReference type="Proteomes" id="UP001479436">
    <property type="component" value="Unassembled WGS sequence"/>
</dbReference>
<evidence type="ECO:0000313" key="7">
    <source>
        <dbReference type="Proteomes" id="UP001479436"/>
    </source>
</evidence>
<dbReference type="InterPro" id="IPR031968">
    <property type="entry name" value="VASt"/>
</dbReference>
<dbReference type="PROSITE" id="PS51778">
    <property type="entry name" value="VAST"/>
    <property type="match status" value="1"/>
</dbReference>
<evidence type="ECO:0000256" key="1">
    <source>
        <dbReference type="ARBA" id="ARBA00004370"/>
    </source>
</evidence>
<protein>
    <recommendedName>
        <fullName evidence="5">VASt domain-containing protein</fullName>
    </recommendedName>
</protein>
<keyword evidence="4" id="KW-0812">Transmembrane</keyword>
<organism evidence="6 7">
    <name type="scientific">Basidiobolus ranarum</name>
    <dbReference type="NCBI Taxonomy" id="34480"/>
    <lineage>
        <taxon>Eukaryota</taxon>
        <taxon>Fungi</taxon>
        <taxon>Fungi incertae sedis</taxon>
        <taxon>Zoopagomycota</taxon>
        <taxon>Entomophthoromycotina</taxon>
        <taxon>Basidiobolomycetes</taxon>
        <taxon>Basidiobolales</taxon>
        <taxon>Basidiobolaceae</taxon>
        <taxon>Basidiobolus</taxon>
    </lineage>
</organism>
<keyword evidence="2 4" id="KW-0472">Membrane</keyword>